<dbReference type="RefSeq" id="WP_232654468.1">
    <property type="nucleotide sequence ID" value="NZ_JAJSBI010000029.1"/>
</dbReference>
<feature type="region of interest" description="Disordered" evidence="1">
    <location>
        <begin position="59"/>
        <end position="92"/>
    </location>
</feature>
<reference evidence="2" key="1">
    <citation type="submission" date="2021-12" db="EMBL/GenBank/DDBJ databases">
        <authorList>
            <person name="Lee J.-H."/>
            <person name="Kim S.-B."/>
        </authorList>
    </citation>
    <scope>NUCLEOTIDE SEQUENCE</scope>
    <source>
        <strain evidence="2">NR30</strain>
    </source>
</reference>
<organism evidence="2 3">
    <name type="scientific">Streptomyces guryensis</name>
    <dbReference type="NCBI Taxonomy" id="2886947"/>
    <lineage>
        <taxon>Bacteria</taxon>
        <taxon>Bacillati</taxon>
        <taxon>Actinomycetota</taxon>
        <taxon>Actinomycetes</taxon>
        <taxon>Kitasatosporales</taxon>
        <taxon>Streptomycetaceae</taxon>
        <taxon>Streptomyces</taxon>
    </lineage>
</organism>
<evidence type="ECO:0008006" key="4">
    <source>
        <dbReference type="Google" id="ProtNLM"/>
    </source>
</evidence>
<dbReference type="EMBL" id="JAJSBI010000029">
    <property type="protein sequence ID" value="MCD9879524.1"/>
    <property type="molecule type" value="Genomic_DNA"/>
</dbReference>
<comment type="caution">
    <text evidence="2">The sequence shown here is derived from an EMBL/GenBank/DDBJ whole genome shotgun (WGS) entry which is preliminary data.</text>
</comment>
<sequence>MGSGRGRSPGGEGKAFAIGNSVSDAEILHRTAHPIASEPDAQLARPADSEGWTIATRHDLLDTVDRTPLTAAARRQPEDPVRGGSDPDRRTG</sequence>
<feature type="compositionally biased region" description="Basic and acidic residues" evidence="1">
    <location>
        <begin position="75"/>
        <end position="92"/>
    </location>
</feature>
<keyword evidence="3" id="KW-1185">Reference proteome</keyword>
<proteinExistence type="predicted"/>
<gene>
    <name evidence="2" type="ORF">LJ657_39270</name>
</gene>
<dbReference type="Proteomes" id="UP001108029">
    <property type="component" value="Unassembled WGS sequence"/>
</dbReference>
<evidence type="ECO:0000256" key="1">
    <source>
        <dbReference type="SAM" id="MobiDB-lite"/>
    </source>
</evidence>
<dbReference type="InterPro" id="IPR023214">
    <property type="entry name" value="HAD_sf"/>
</dbReference>
<dbReference type="AlphaFoldDB" id="A0A9Q3ZAP5"/>
<protein>
    <recommendedName>
        <fullName evidence="4">Haloacid dehalogenase-like hydrolase</fullName>
    </recommendedName>
</protein>
<evidence type="ECO:0000313" key="3">
    <source>
        <dbReference type="Proteomes" id="UP001108029"/>
    </source>
</evidence>
<name>A0A9Q3ZAP5_9ACTN</name>
<accession>A0A9Q3ZAP5</accession>
<evidence type="ECO:0000313" key="2">
    <source>
        <dbReference type="EMBL" id="MCD9879524.1"/>
    </source>
</evidence>
<dbReference type="Gene3D" id="3.40.50.1000">
    <property type="entry name" value="HAD superfamily/HAD-like"/>
    <property type="match status" value="1"/>
</dbReference>